<evidence type="ECO:0000256" key="1">
    <source>
        <dbReference type="SAM" id="Coils"/>
    </source>
</evidence>
<keyword evidence="1" id="KW-0175">Coiled coil</keyword>
<name>A0ABP1QNI1_9HEXA</name>
<accession>A0ABP1QNI1</accession>
<comment type="caution">
    <text evidence="3">The sequence shown here is derived from an EMBL/GenBank/DDBJ whole genome shotgun (WGS) entry which is preliminary data.</text>
</comment>
<evidence type="ECO:0000313" key="4">
    <source>
        <dbReference type="Proteomes" id="UP001642540"/>
    </source>
</evidence>
<sequence>MSDAIEIDVNITNDFAFNDLLDGTASLETISKLIEIDKSEILGLGLNAHSEIQENSSTQIEEETVSQLTNLEPVPLVQSQSLCADSAYDTPLLGNPIDEEDIAGLDFNETWSCDGIDLPSSLFGEGSNDTFELEAILEPSELTPIEEELGESRDLSEVEEEPTTSTALPQQRKRKSSLPIRDIGNMDLSISTRSNLREDAMRQNAGSNKQNMENVKKADTVISPGTMKAPQSRGRQKKIKMHQLPDVNDPKIKRAKMARENREKKKQAEMELTEKNAKLTEKVQELTKEVDKCRGRISELGHANLHLQKEKETWIAEREELKASLQREIDRNEKLQVDLNKDVATPEQTVEIIDNFRDIVSRLPNKCEIEVKSSLAEMRVPVMSEEKMKEIRRAEDHAEYEPTIRRSLKFKGVFDLKETKANPRRTELMMVPDTDDQNFH</sequence>
<organism evidence="3 4">
    <name type="scientific">Orchesella dallaii</name>
    <dbReference type="NCBI Taxonomy" id="48710"/>
    <lineage>
        <taxon>Eukaryota</taxon>
        <taxon>Metazoa</taxon>
        <taxon>Ecdysozoa</taxon>
        <taxon>Arthropoda</taxon>
        <taxon>Hexapoda</taxon>
        <taxon>Collembola</taxon>
        <taxon>Entomobryomorpha</taxon>
        <taxon>Entomobryoidea</taxon>
        <taxon>Orchesellidae</taxon>
        <taxon>Orchesellinae</taxon>
        <taxon>Orchesella</taxon>
    </lineage>
</organism>
<dbReference type="Proteomes" id="UP001642540">
    <property type="component" value="Unassembled WGS sequence"/>
</dbReference>
<evidence type="ECO:0000313" key="3">
    <source>
        <dbReference type="EMBL" id="CAL8109551.1"/>
    </source>
</evidence>
<protein>
    <recommendedName>
        <fullName evidence="5">BZIP domain-containing protein</fullName>
    </recommendedName>
</protein>
<gene>
    <name evidence="3" type="ORF">ODALV1_LOCUS13477</name>
</gene>
<evidence type="ECO:0008006" key="5">
    <source>
        <dbReference type="Google" id="ProtNLM"/>
    </source>
</evidence>
<feature type="coiled-coil region" evidence="1">
    <location>
        <begin position="255"/>
        <end position="342"/>
    </location>
</feature>
<evidence type="ECO:0000256" key="2">
    <source>
        <dbReference type="SAM" id="MobiDB-lite"/>
    </source>
</evidence>
<proteinExistence type="predicted"/>
<dbReference type="EMBL" id="CAXLJM020000041">
    <property type="protein sequence ID" value="CAL8109551.1"/>
    <property type="molecule type" value="Genomic_DNA"/>
</dbReference>
<reference evidence="3 4" key="1">
    <citation type="submission" date="2024-08" db="EMBL/GenBank/DDBJ databases">
        <authorList>
            <person name="Cucini C."/>
            <person name="Frati F."/>
        </authorList>
    </citation>
    <scope>NUCLEOTIDE SEQUENCE [LARGE SCALE GENOMIC DNA]</scope>
</reference>
<keyword evidence="4" id="KW-1185">Reference proteome</keyword>
<feature type="region of interest" description="Disordered" evidence="2">
    <location>
        <begin position="148"/>
        <end position="178"/>
    </location>
</feature>